<dbReference type="EMBL" id="CAJZBQ010000055">
    <property type="protein sequence ID" value="CAG9332915.1"/>
    <property type="molecule type" value="Genomic_DNA"/>
</dbReference>
<name>A0AAU9K037_9CILI</name>
<protein>
    <recommendedName>
        <fullName evidence="3">Protein TIC 214</fullName>
    </recommendedName>
</protein>
<evidence type="ECO:0000313" key="2">
    <source>
        <dbReference type="Proteomes" id="UP001162131"/>
    </source>
</evidence>
<accession>A0AAU9K037</accession>
<organism evidence="1 2">
    <name type="scientific">Blepharisma stoltei</name>
    <dbReference type="NCBI Taxonomy" id="1481888"/>
    <lineage>
        <taxon>Eukaryota</taxon>
        <taxon>Sar</taxon>
        <taxon>Alveolata</taxon>
        <taxon>Ciliophora</taxon>
        <taxon>Postciliodesmatophora</taxon>
        <taxon>Heterotrichea</taxon>
        <taxon>Heterotrichida</taxon>
        <taxon>Blepharismidae</taxon>
        <taxon>Blepharisma</taxon>
    </lineage>
</organism>
<dbReference type="Proteomes" id="UP001162131">
    <property type="component" value="Unassembled WGS sequence"/>
</dbReference>
<proteinExistence type="predicted"/>
<sequence>MEAEIKEMLYEVLESEISDIQTFINKKKQLDDSLRNLFTNSPHLLESIRNYIEDLFYDKRIEDFDADNYAKYIDCLLNGENPLSPELNPNFGDRFNEYLKENIEKYQIFQNEEIKRVTRVITWNMLGEREEFPFESSTDNTTTFEISSLNSNESLEAEVLSPQKFNRAVIKFAEFLENRRNERIKKGLGKIKKANLKVDKYRNSAEKYREITFKYLVMIVKRKEVLKTLQVMAKNKTIEDRNQERNYFKNCRARNYFIWWAFKLELKKMRMMRIKLGASLIEAKFRNNQNIQVYRSFYVQKNENREFKYQALSKVNYGILLICKWESLKKWSNKFISFGKLKTTIMWEKIEEKEYFQNKKLLICKIIKVVQKIQKIIERKNQSESFLLIRIYAMQKSNEIVESFYTENEKGIIKKQNVRNGAEKLNIKCNLMIKLAFDRLKNYSLNEKSNYEKLYAINLLNIINFLKNYQSSLIVHAFLRLKLNSMAEENEISTQNLLKSQSHKIWARKISQSQLRLEKSVASNVLKQWKNNILYTKLSKISKTCVSKDELKAARIVFSAFFKTIKISFLRWKEVNEIIKIREFGARKIGISITILMRKRLDYSYWHIQYWNDLKKWSLIRKLTKKIKENIQKIEKLRGKQVLNFDNTNLLRYRIKEYALSYDKKLALFNYKLRDANAYIFQANEKLLSLRAQNAALHNKYIIVIAKNKQESEKMKKLQLKFSQISDDKLKIKENITIIKKDIGDCEFHIQNIRKNIGIAEQKLRKKSVITREIKIQPFLYSYRKLFVSSPRHLNSNPLPKKHKNYEEDIKILNKSSIIATILLVFLLYLLII</sequence>
<evidence type="ECO:0008006" key="3">
    <source>
        <dbReference type="Google" id="ProtNLM"/>
    </source>
</evidence>
<comment type="caution">
    <text evidence="1">The sequence shown here is derived from an EMBL/GenBank/DDBJ whole genome shotgun (WGS) entry which is preliminary data.</text>
</comment>
<evidence type="ECO:0000313" key="1">
    <source>
        <dbReference type="EMBL" id="CAG9332915.1"/>
    </source>
</evidence>
<keyword evidence="2" id="KW-1185">Reference proteome</keyword>
<gene>
    <name evidence="1" type="ORF">BSTOLATCC_MIC57201</name>
</gene>
<reference evidence="1" key="1">
    <citation type="submission" date="2021-09" db="EMBL/GenBank/DDBJ databases">
        <authorList>
            <consortium name="AG Swart"/>
            <person name="Singh M."/>
            <person name="Singh A."/>
            <person name="Seah K."/>
            <person name="Emmerich C."/>
        </authorList>
    </citation>
    <scope>NUCLEOTIDE SEQUENCE</scope>
    <source>
        <strain evidence="1">ATCC30299</strain>
    </source>
</reference>
<dbReference type="AlphaFoldDB" id="A0AAU9K037"/>